<organism evidence="1 2">
    <name type="scientific">Collybiopsis luxurians FD-317 M1</name>
    <dbReference type="NCBI Taxonomy" id="944289"/>
    <lineage>
        <taxon>Eukaryota</taxon>
        <taxon>Fungi</taxon>
        <taxon>Dikarya</taxon>
        <taxon>Basidiomycota</taxon>
        <taxon>Agaricomycotina</taxon>
        <taxon>Agaricomycetes</taxon>
        <taxon>Agaricomycetidae</taxon>
        <taxon>Agaricales</taxon>
        <taxon>Marasmiineae</taxon>
        <taxon>Omphalotaceae</taxon>
        <taxon>Collybiopsis</taxon>
        <taxon>Collybiopsis luxurians</taxon>
    </lineage>
</organism>
<dbReference type="EMBL" id="KN834831">
    <property type="protein sequence ID" value="KIK53306.1"/>
    <property type="molecule type" value="Genomic_DNA"/>
</dbReference>
<dbReference type="AlphaFoldDB" id="A0A0D0BF63"/>
<name>A0A0D0BF63_9AGAR</name>
<keyword evidence="2" id="KW-1185">Reference proteome</keyword>
<dbReference type="HOGENOM" id="CLU_2849908_0_0_1"/>
<evidence type="ECO:0000313" key="1">
    <source>
        <dbReference type="EMBL" id="KIK53306.1"/>
    </source>
</evidence>
<dbReference type="Proteomes" id="UP000053593">
    <property type="component" value="Unassembled WGS sequence"/>
</dbReference>
<proteinExistence type="predicted"/>
<sequence length="65" mass="6930">MNIGLSRKGENGILVLSGTVRLCRRNGEGREAVVRVVGKRYGGYVYLYDGYTGPARLLVLAGGSA</sequence>
<evidence type="ECO:0000313" key="2">
    <source>
        <dbReference type="Proteomes" id="UP000053593"/>
    </source>
</evidence>
<accession>A0A0D0BF63</accession>
<reference evidence="1 2" key="1">
    <citation type="submission" date="2014-04" db="EMBL/GenBank/DDBJ databases">
        <title>Evolutionary Origins and Diversification of the Mycorrhizal Mutualists.</title>
        <authorList>
            <consortium name="DOE Joint Genome Institute"/>
            <consortium name="Mycorrhizal Genomics Consortium"/>
            <person name="Kohler A."/>
            <person name="Kuo A."/>
            <person name="Nagy L.G."/>
            <person name="Floudas D."/>
            <person name="Copeland A."/>
            <person name="Barry K.W."/>
            <person name="Cichocki N."/>
            <person name="Veneault-Fourrey C."/>
            <person name="LaButti K."/>
            <person name="Lindquist E.A."/>
            <person name="Lipzen A."/>
            <person name="Lundell T."/>
            <person name="Morin E."/>
            <person name="Murat C."/>
            <person name="Riley R."/>
            <person name="Ohm R."/>
            <person name="Sun H."/>
            <person name="Tunlid A."/>
            <person name="Henrissat B."/>
            <person name="Grigoriev I.V."/>
            <person name="Hibbett D.S."/>
            <person name="Martin F."/>
        </authorList>
    </citation>
    <scope>NUCLEOTIDE SEQUENCE [LARGE SCALE GENOMIC DNA]</scope>
    <source>
        <strain evidence="1 2">FD-317 M1</strain>
    </source>
</reference>
<protein>
    <submittedName>
        <fullName evidence="1">Uncharacterized protein</fullName>
    </submittedName>
</protein>
<gene>
    <name evidence="1" type="ORF">GYMLUDRAFT_49482</name>
</gene>